<evidence type="ECO:0000256" key="1">
    <source>
        <dbReference type="SAM" id="MobiDB-lite"/>
    </source>
</evidence>
<feature type="region of interest" description="Disordered" evidence="1">
    <location>
        <begin position="30"/>
        <end position="50"/>
    </location>
</feature>
<organism evidence="2 3">
    <name type="scientific">Glossina austeni</name>
    <name type="common">Savannah tsetse fly</name>
    <dbReference type="NCBI Taxonomy" id="7395"/>
    <lineage>
        <taxon>Eukaryota</taxon>
        <taxon>Metazoa</taxon>
        <taxon>Ecdysozoa</taxon>
        <taxon>Arthropoda</taxon>
        <taxon>Hexapoda</taxon>
        <taxon>Insecta</taxon>
        <taxon>Pterygota</taxon>
        <taxon>Neoptera</taxon>
        <taxon>Endopterygota</taxon>
        <taxon>Diptera</taxon>
        <taxon>Brachycera</taxon>
        <taxon>Muscomorpha</taxon>
        <taxon>Hippoboscoidea</taxon>
        <taxon>Glossinidae</taxon>
        <taxon>Glossina</taxon>
    </lineage>
</organism>
<protein>
    <submittedName>
        <fullName evidence="2">Uncharacterized protein</fullName>
    </submittedName>
</protein>
<name>A0A1A9VCN7_GLOAU</name>
<dbReference type="EnsemblMetazoa" id="GAUT033036-RA">
    <property type="protein sequence ID" value="GAUT033036-PA"/>
    <property type="gene ID" value="GAUT033036"/>
</dbReference>
<dbReference type="VEuPathDB" id="VectorBase:GAUT033036"/>
<evidence type="ECO:0000313" key="2">
    <source>
        <dbReference type="EnsemblMetazoa" id="GAUT033036-PA"/>
    </source>
</evidence>
<evidence type="ECO:0000313" key="3">
    <source>
        <dbReference type="Proteomes" id="UP000078200"/>
    </source>
</evidence>
<accession>A0A1A9VCN7</accession>
<dbReference type="AlphaFoldDB" id="A0A1A9VCN7"/>
<reference evidence="2" key="1">
    <citation type="submission" date="2020-05" db="UniProtKB">
        <authorList>
            <consortium name="EnsemblMetazoa"/>
        </authorList>
    </citation>
    <scope>IDENTIFICATION</scope>
    <source>
        <strain evidence="2">TTRI</strain>
    </source>
</reference>
<dbReference type="Proteomes" id="UP000078200">
    <property type="component" value="Unassembled WGS sequence"/>
</dbReference>
<proteinExistence type="predicted"/>
<sequence length="105" mass="12048">MHITHVRLRNSVRATKTKRKASHLSIIYINNNDDDSNNNNNNNNSKEGRQSFGLSLASTFYPSVRVCECIWQPNEKGLTEIVEKHFERSLPEESTSLSIIRVMSK</sequence>
<keyword evidence="3" id="KW-1185">Reference proteome</keyword>